<name>A0A3M2M0Y4_9ACTN</name>
<dbReference type="GO" id="GO:0008168">
    <property type="term" value="F:methyltransferase activity"/>
    <property type="evidence" value="ECO:0007669"/>
    <property type="project" value="UniProtKB-KW"/>
</dbReference>
<dbReference type="OrthoDB" id="3826968at2"/>
<keyword evidence="1" id="KW-0808">Transferase</keyword>
<dbReference type="Gene3D" id="3.40.50.150">
    <property type="entry name" value="Vaccinia Virus protein VP39"/>
    <property type="match status" value="1"/>
</dbReference>
<dbReference type="InterPro" id="IPR029063">
    <property type="entry name" value="SAM-dependent_MTases_sf"/>
</dbReference>
<proteinExistence type="predicted"/>
<evidence type="ECO:0000313" key="1">
    <source>
        <dbReference type="EMBL" id="RMI43176.1"/>
    </source>
</evidence>
<dbReference type="RefSeq" id="WP_122195407.1">
    <property type="nucleotide sequence ID" value="NZ_JBHSKC010000013.1"/>
</dbReference>
<keyword evidence="1" id="KW-0489">Methyltransferase</keyword>
<accession>A0A3M2M0Y4</accession>
<gene>
    <name evidence="1" type="ORF">EBO15_17220</name>
</gene>
<sequence length="228" mass="24913">MTTDTPSTPARDRDDSLAELESWLLRVHGETVDADRLGHVRAELGRVVADRVPGAVVELGCFRGAMTLWMRAVLDTLGDRRPIHVFDSFRGLPETTEEDAIILPTGVMAATPEEVLATFARWDREPPVMHPGWFEDTLPAELPDPLAFVYYDGDLYGSTMTSLTECVPRLAPAGAIILDDYADPGTNPRAAVKLPGVKLACDEYFGEGSPIDVLVGEGDLAYGRYVRP</sequence>
<comment type="caution">
    <text evidence="1">The sequence shown here is derived from an EMBL/GenBank/DDBJ whole genome shotgun (WGS) entry which is preliminary data.</text>
</comment>
<reference evidence="1 2" key="1">
    <citation type="submission" date="2018-10" db="EMBL/GenBank/DDBJ databases">
        <title>Isolation from soil.</title>
        <authorList>
            <person name="Hu J."/>
        </authorList>
    </citation>
    <scope>NUCLEOTIDE SEQUENCE [LARGE SCALE GENOMIC DNA]</scope>
    <source>
        <strain evidence="1 2">NEAU-Ht49</strain>
    </source>
</reference>
<protein>
    <submittedName>
        <fullName evidence="1">Methyltransferase</fullName>
    </submittedName>
</protein>
<dbReference type="PANTHER" id="PTHR40036:SF1">
    <property type="entry name" value="MACROCIN O-METHYLTRANSFERASE"/>
    <property type="match status" value="1"/>
</dbReference>
<dbReference type="Proteomes" id="UP000282674">
    <property type="component" value="Unassembled WGS sequence"/>
</dbReference>
<dbReference type="PANTHER" id="PTHR40036">
    <property type="entry name" value="MACROCIN O-METHYLTRANSFERASE"/>
    <property type="match status" value="1"/>
</dbReference>
<dbReference type="SUPFAM" id="SSF53335">
    <property type="entry name" value="S-adenosyl-L-methionine-dependent methyltransferases"/>
    <property type="match status" value="1"/>
</dbReference>
<dbReference type="Pfam" id="PF05711">
    <property type="entry name" value="TylF"/>
    <property type="match status" value="1"/>
</dbReference>
<organism evidence="1 2">
    <name type="scientific">Actinomadura harenae</name>
    <dbReference type="NCBI Taxonomy" id="2483351"/>
    <lineage>
        <taxon>Bacteria</taxon>
        <taxon>Bacillati</taxon>
        <taxon>Actinomycetota</taxon>
        <taxon>Actinomycetes</taxon>
        <taxon>Streptosporangiales</taxon>
        <taxon>Thermomonosporaceae</taxon>
        <taxon>Actinomadura</taxon>
    </lineage>
</organism>
<dbReference type="EMBL" id="RFFG01000027">
    <property type="protein sequence ID" value="RMI43176.1"/>
    <property type="molecule type" value="Genomic_DNA"/>
</dbReference>
<keyword evidence="2" id="KW-1185">Reference proteome</keyword>
<dbReference type="GO" id="GO:0032259">
    <property type="term" value="P:methylation"/>
    <property type="evidence" value="ECO:0007669"/>
    <property type="project" value="UniProtKB-KW"/>
</dbReference>
<dbReference type="InterPro" id="IPR008884">
    <property type="entry name" value="TylF_MeTrfase"/>
</dbReference>
<evidence type="ECO:0000313" key="2">
    <source>
        <dbReference type="Proteomes" id="UP000282674"/>
    </source>
</evidence>
<dbReference type="AlphaFoldDB" id="A0A3M2M0Y4"/>